<protein>
    <submittedName>
        <fullName evidence="1">Uncharacterized protein</fullName>
    </submittedName>
</protein>
<name>A0A6C0JH65_9ZZZZ</name>
<reference evidence="1" key="1">
    <citation type="journal article" date="2020" name="Nature">
        <title>Giant virus diversity and host interactions through global metagenomics.</title>
        <authorList>
            <person name="Schulz F."/>
            <person name="Roux S."/>
            <person name="Paez-Espino D."/>
            <person name="Jungbluth S."/>
            <person name="Walsh D.A."/>
            <person name="Denef V.J."/>
            <person name="McMahon K.D."/>
            <person name="Konstantinidis K.T."/>
            <person name="Eloe-Fadrosh E.A."/>
            <person name="Kyrpides N.C."/>
            <person name="Woyke T."/>
        </authorList>
    </citation>
    <scope>NUCLEOTIDE SEQUENCE</scope>
    <source>
        <strain evidence="1">GVMAG-M-3300027708-5</strain>
    </source>
</reference>
<dbReference type="Gene3D" id="3.30.40.220">
    <property type="match status" value="2"/>
</dbReference>
<evidence type="ECO:0000313" key="1">
    <source>
        <dbReference type="EMBL" id="QHU04939.1"/>
    </source>
</evidence>
<accession>A0A6C0JH65</accession>
<dbReference type="EMBL" id="MN740405">
    <property type="protein sequence ID" value="QHU04939.1"/>
    <property type="molecule type" value="Genomic_DNA"/>
</dbReference>
<organism evidence="1">
    <name type="scientific">viral metagenome</name>
    <dbReference type="NCBI Taxonomy" id="1070528"/>
    <lineage>
        <taxon>unclassified sequences</taxon>
        <taxon>metagenomes</taxon>
        <taxon>organismal metagenomes</taxon>
    </lineage>
</organism>
<sequence>MIKCEKLECNFKQSDQNKYCGKHQLCIFEDETKYLNKKVCSNYIRGCRAQLESDYTRARCHECLEKERNRDKSKRSAIFEKNNANNIVGFSTKFCTTCCKELSVDNFIGELSLITKTCKVCRSENKLQDSKRNREHRNFTVRNNIIPQFRTYIKGAHERNLQFNLTIKEYANCVKKPCYYCGTIQERGFNGLDRKDSSIGYSIENCESCCQICNYMKGPLSVGVFIKRIEHILTYQKIINGLFYPEYFPNHKKCNYCQYKTRAIKNNLEFSITTCDFDNITADSCYICGKENTKLHENGIDRINSKKGYSTDNAKACCAECNYMKIDYDFDDMIHKFVEIYNIHKTSSFENELIRTNRFN</sequence>
<proteinExistence type="predicted"/>
<dbReference type="AlphaFoldDB" id="A0A6C0JH65"/>